<organism evidence="1 2">
    <name type="scientific">Arabis nemorensis</name>
    <dbReference type="NCBI Taxonomy" id="586526"/>
    <lineage>
        <taxon>Eukaryota</taxon>
        <taxon>Viridiplantae</taxon>
        <taxon>Streptophyta</taxon>
        <taxon>Embryophyta</taxon>
        <taxon>Tracheophyta</taxon>
        <taxon>Spermatophyta</taxon>
        <taxon>Magnoliopsida</taxon>
        <taxon>eudicotyledons</taxon>
        <taxon>Gunneridae</taxon>
        <taxon>Pentapetalae</taxon>
        <taxon>rosids</taxon>
        <taxon>malvids</taxon>
        <taxon>Brassicales</taxon>
        <taxon>Brassicaceae</taxon>
        <taxon>Arabideae</taxon>
        <taxon>Arabis</taxon>
    </lineage>
</organism>
<dbReference type="InterPro" id="IPR011009">
    <property type="entry name" value="Kinase-like_dom_sf"/>
</dbReference>
<sequence length="74" mass="8545">MAVSVMDCDSLGPLEYWKVHWKEQVKSVGEISHPNLVKVLGYFCDDNKSLFLVFEYLHKGSLDYHFYGSKISSK</sequence>
<keyword evidence="2" id="KW-1185">Reference proteome</keyword>
<name>A0A565BA33_9BRAS</name>
<dbReference type="OrthoDB" id="8891264at2759"/>
<dbReference type="EMBL" id="CABITT030000003">
    <property type="protein sequence ID" value="VVA98479.1"/>
    <property type="molecule type" value="Genomic_DNA"/>
</dbReference>
<dbReference type="AlphaFoldDB" id="A0A565BA33"/>
<dbReference type="Proteomes" id="UP000489600">
    <property type="component" value="Unassembled WGS sequence"/>
</dbReference>
<dbReference type="PANTHER" id="PTHR45621">
    <property type="entry name" value="OS01G0588500 PROTEIN-RELATED"/>
    <property type="match status" value="1"/>
</dbReference>
<comment type="caution">
    <text evidence="1">The sequence shown here is derived from an EMBL/GenBank/DDBJ whole genome shotgun (WGS) entry which is preliminary data.</text>
</comment>
<evidence type="ECO:0000313" key="2">
    <source>
        <dbReference type="Proteomes" id="UP000489600"/>
    </source>
</evidence>
<dbReference type="Gene3D" id="1.10.510.10">
    <property type="entry name" value="Transferase(Phosphotransferase) domain 1"/>
    <property type="match status" value="1"/>
</dbReference>
<proteinExistence type="predicted"/>
<accession>A0A565BA33</accession>
<gene>
    <name evidence="1" type="ORF">ANE_LOCUS8924</name>
</gene>
<dbReference type="InterPro" id="IPR050823">
    <property type="entry name" value="Plant_Ser_Thr_Prot_Kinase"/>
</dbReference>
<reference evidence="1" key="1">
    <citation type="submission" date="2019-07" db="EMBL/GenBank/DDBJ databases">
        <authorList>
            <person name="Dittberner H."/>
        </authorList>
    </citation>
    <scope>NUCLEOTIDE SEQUENCE [LARGE SCALE GENOMIC DNA]</scope>
</reference>
<evidence type="ECO:0000313" key="1">
    <source>
        <dbReference type="EMBL" id="VVA98479.1"/>
    </source>
</evidence>
<dbReference type="SUPFAM" id="SSF56112">
    <property type="entry name" value="Protein kinase-like (PK-like)"/>
    <property type="match status" value="1"/>
</dbReference>
<protein>
    <recommendedName>
        <fullName evidence="3">Protein kinase domain-containing protein</fullName>
    </recommendedName>
</protein>
<evidence type="ECO:0008006" key="3">
    <source>
        <dbReference type="Google" id="ProtNLM"/>
    </source>
</evidence>